<organism evidence="1 2">
    <name type="scientific">Meloidogyne enterolobii</name>
    <name type="common">Root-knot nematode worm</name>
    <name type="synonym">Meloidogyne mayaguensis</name>
    <dbReference type="NCBI Taxonomy" id="390850"/>
    <lineage>
        <taxon>Eukaryota</taxon>
        <taxon>Metazoa</taxon>
        <taxon>Ecdysozoa</taxon>
        <taxon>Nematoda</taxon>
        <taxon>Chromadorea</taxon>
        <taxon>Rhabditida</taxon>
        <taxon>Tylenchina</taxon>
        <taxon>Tylenchomorpha</taxon>
        <taxon>Tylenchoidea</taxon>
        <taxon>Meloidogynidae</taxon>
        <taxon>Meloidogyninae</taxon>
        <taxon>Meloidogyne</taxon>
    </lineage>
</organism>
<dbReference type="Proteomes" id="UP001497535">
    <property type="component" value="Unassembled WGS sequence"/>
</dbReference>
<dbReference type="EMBL" id="CAVMJV010000028">
    <property type="protein sequence ID" value="CAK5075507.1"/>
    <property type="molecule type" value="Genomic_DNA"/>
</dbReference>
<protein>
    <submittedName>
        <fullName evidence="1">Uncharacterized protein</fullName>
    </submittedName>
</protein>
<sequence length="194" mass="22543">MPPSTPSQRRPQQKFNSPNADMIRFSPRSGLMNKLNIDPKNVDCLQLCMDVPFLDHPYLIGPRGRKSQYFMTRYKSLLHFPDTNTRPDGLKLNNVLISGSMKNVEEIRSQIRLRTPIRVIVQIEASNPRQFVSRIEDKINEQSLPIRFNVSDDFTNGVLKTEWRNEELLIEFFNENFQLKQGKKSSSNDLLTFA</sequence>
<reference evidence="1" key="1">
    <citation type="submission" date="2023-11" db="EMBL/GenBank/DDBJ databases">
        <authorList>
            <person name="Poullet M."/>
        </authorList>
    </citation>
    <scope>NUCLEOTIDE SEQUENCE</scope>
    <source>
        <strain evidence="1">E1834</strain>
    </source>
</reference>
<accession>A0ACB0Z945</accession>
<keyword evidence="2" id="KW-1185">Reference proteome</keyword>
<comment type="caution">
    <text evidence="1">The sequence shown here is derived from an EMBL/GenBank/DDBJ whole genome shotgun (WGS) entry which is preliminary data.</text>
</comment>
<name>A0ACB0Z945_MELEN</name>
<evidence type="ECO:0000313" key="2">
    <source>
        <dbReference type="Proteomes" id="UP001497535"/>
    </source>
</evidence>
<proteinExistence type="predicted"/>
<evidence type="ECO:0000313" key="1">
    <source>
        <dbReference type="EMBL" id="CAK5075507.1"/>
    </source>
</evidence>
<gene>
    <name evidence="1" type="ORF">MENTE1834_LOCUS22318</name>
</gene>